<dbReference type="Pfam" id="PF17919">
    <property type="entry name" value="RT_RNaseH_2"/>
    <property type="match status" value="1"/>
</dbReference>
<gene>
    <name evidence="2" type="ORF">AMECASPLE_039180</name>
</gene>
<name>A0ABV0ZU79_9TELE</name>
<protein>
    <recommendedName>
        <fullName evidence="1">Reverse transcriptase/retrotransposon-derived protein RNase H-like domain-containing protein</fullName>
    </recommendedName>
</protein>
<evidence type="ECO:0000313" key="2">
    <source>
        <dbReference type="EMBL" id="MEQ2309480.1"/>
    </source>
</evidence>
<proteinExistence type="predicted"/>
<dbReference type="Proteomes" id="UP001469553">
    <property type="component" value="Unassembled WGS sequence"/>
</dbReference>
<dbReference type="Gene3D" id="3.10.20.370">
    <property type="match status" value="1"/>
</dbReference>
<keyword evidence="3" id="KW-1185">Reference proteome</keyword>
<feature type="domain" description="Reverse transcriptase/retrotransposon-derived protein RNase H-like" evidence="1">
    <location>
        <begin position="119"/>
        <end position="181"/>
    </location>
</feature>
<organism evidence="2 3">
    <name type="scientific">Ameca splendens</name>
    <dbReference type="NCBI Taxonomy" id="208324"/>
    <lineage>
        <taxon>Eukaryota</taxon>
        <taxon>Metazoa</taxon>
        <taxon>Chordata</taxon>
        <taxon>Craniata</taxon>
        <taxon>Vertebrata</taxon>
        <taxon>Euteleostomi</taxon>
        <taxon>Actinopterygii</taxon>
        <taxon>Neopterygii</taxon>
        <taxon>Teleostei</taxon>
        <taxon>Neoteleostei</taxon>
        <taxon>Acanthomorphata</taxon>
        <taxon>Ovalentaria</taxon>
        <taxon>Atherinomorphae</taxon>
        <taxon>Cyprinodontiformes</taxon>
        <taxon>Goodeidae</taxon>
        <taxon>Ameca</taxon>
    </lineage>
</organism>
<accession>A0ABV0ZU79</accession>
<comment type="caution">
    <text evidence="2">The sequence shown here is derived from an EMBL/GenBank/DDBJ whole genome shotgun (WGS) entry which is preliminary data.</text>
</comment>
<dbReference type="InterPro" id="IPR043502">
    <property type="entry name" value="DNA/RNA_pol_sf"/>
</dbReference>
<dbReference type="InterPro" id="IPR041577">
    <property type="entry name" value="RT_RNaseH_2"/>
</dbReference>
<evidence type="ECO:0000259" key="1">
    <source>
        <dbReference type="Pfam" id="PF17919"/>
    </source>
</evidence>
<reference evidence="2 3" key="1">
    <citation type="submission" date="2021-06" db="EMBL/GenBank/DDBJ databases">
        <authorList>
            <person name="Palmer J.M."/>
        </authorList>
    </citation>
    <scope>NUCLEOTIDE SEQUENCE [LARGE SCALE GENOMIC DNA]</scope>
    <source>
        <strain evidence="2 3">AS_MEX2019</strain>
        <tissue evidence="2">Muscle</tissue>
    </source>
</reference>
<dbReference type="SUPFAM" id="SSF56672">
    <property type="entry name" value="DNA/RNA polymerases"/>
    <property type="match status" value="1"/>
</dbReference>
<sequence length="197" mass="22392">MVGQWKESENFIQCAERGRYESSISPDWKVDPNTGIWKLTLGWTVKVHPWTHLDEAEGQIQGLAESKEGNMHPALAAVPTELWSQSSTDVGLIKGFPPYKVKLISEKRPLVRQYSLKPEAAFTELKNLLQTTVTLALPDYSQPFTLCVDTCQGYVKAILTQPFRSKDRPLAFNSKSWIRLQLDFQSVCRPAQQQQKL</sequence>
<evidence type="ECO:0000313" key="3">
    <source>
        <dbReference type="Proteomes" id="UP001469553"/>
    </source>
</evidence>
<dbReference type="EMBL" id="JAHRIP010073716">
    <property type="protein sequence ID" value="MEQ2309480.1"/>
    <property type="molecule type" value="Genomic_DNA"/>
</dbReference>